<dbReference type="NCBIfam" id="TIGR02532">
    <property type="entry name" value="IV_pilin_GFxxxE"/>
    <property type="match status" value="1"/>
</dbReference>
<dbReference type="Pfam" id="PF07963">
    <property type="entry name" value="N_methyl"/>
    <property type="match status" value="1"/>
</dbReference>
<dbReference type="EMBL" id="JANFQO010000003">
    <property type="protein sequence ID" value="MCQ4163778.1"/>
    <property type="molecule type" value="Genomic_DNA"/>
</dbReference>
<dbReference type="InterPro" id="IPR045584">
    <property type="entry name" value="Pilin-like"/>
</dbReference>
<evidence type="ECO:0000256" key="1">
    <source>
        <dbReference type="SAM" id="Phobius"/>
    </source>
</evidence>
<dbReference type="RefSeq" id="WP_255911353.1">
    <property type="nucleotide sequence ID" value="NZ_JANFQO010000003.1"/>
</dbReference>
<evidence type="ECO:0000313" key="2">
    <source>
        <dbReference type="EMBL" id="MCQ4163778.1"/>
    </source>
</evidence>
<sequence length="461" mass="49571">MNGHESKPASGRGQRGYSLIELMIAITLGMLLSLGIATLFTNTNNTYRSQDAIARLQENGRFAISRMVDDIRSGFAQPLATAVNAKTQQSTPNGIVVPPMAPDVYVADLETYLPRWAPIPTGTVVRPTGWPVGTIYPFSPRWLLQGFECSVTGSSCNPTVPSWAPPVGTTAGSRVQGGDVLTLRFISAQGWSMVRAGGSYAACNSGRTTTTAIHVLPSTDEPPNNFVPGDIALVWKNDRGFIFKTGGTSGVLLPVDMVQPSVTLPCLASAQNESIVLYNLSRDLRTITYFLQLVADPNPDATPGRVVPTLMRVEGNNPPEAVASGVERLDFLYGVEGRDGRLRFLSADQVHSDEGANGVNCNNPPEQYGDLPKPAPPLSAMEPGCLWRSVRTIEVHLLLNTINDNQALLTADRAYRYSVNGGTVTYAAPVVPGASMPNGLVPGYMMRREFTAQVTLRNNIP</sequence>
<name>A0ABT1QMM5_9GAMM</name>
<gene>
    <name evidence="2" type="ORF">NM961_03550</name>
</gene>
<keyword evidence="1" id="KW-1133">Transmembrane helix</keyword>
<keyword evidence="1" id="KW-0812">Transmembrane</keyword>
<accession>A0ABT1QMM5</accession>
<dbReference type="Proteomes" id="UP001165498">
    <property type="component" value="Unassembled WGS sequence"/>
</dbReference>
<reference evidence="2" key="1">
    <citation type="submission" date="2022-07" db="EMBL/GenBank/DDBJ databases">
        <title>Tahibacter sp., a new gammaproteobacterium isolated from the silt sample collected at pig farm.</title>
        <authorList>
            <person name="Chen H."/>
        </authorList>
    </citation>
    <scope>NUCLEOTIDE SEQUENCE</scope>
    <source>
        <strain evidence="2">P2K</strain>
    </source>
</reference>
<comment type="caution">
    <text evidence="2">The sequence shown here is derived from an EMBL/GenBank/DDBJ whole genome shotgun (WGS) entry which is preliminary data.</text>
</comment>
<evidence type="ECO:0000313" key="3">
    <source>
        <dbReference type="Proteomes" id="UP001165498"/>
    </source>
</evidence>
<dbReference type="SUPFAM" id="SSF54523">
    <property type="entry name" value="Pili subunits"/>
    <property type="match status" value="1"/>
</dbReference>
<organism evidence="2 3">
    <name type="scientific">Tahibacter harae</name>
    <dbReference type="NCBI Taxonomy" id="2963937"/>
    <lineage>
        <taxon>Bacteria</taxon>
        <taxon>Pseudomonadati</taxon>
        <taxon>Pseudomonadota</taxon>
        <taxon>Gammaproteobacteria</taxon>
        <taxon>Lysobacterales</taxon>
        <taxon>Rhodanobacteraceae</taxon>
        <taxon>Tahibacter</taxon>
    </lineage>
</organism>
<dbReference type="PROSITE" id="PS00409">
    <property type="entry name" value="PROKAR_NTER_METHYL"/>
    <property type="match status" value="1"/>
</dbReference>
<dbReference type="Pfam" id="PF16074">
    <property type="entry name" value="PilW"/>
    <property type="match status" value="1"/>
</dbReference>
<dbReference type="InterPro" id="IPR012902">
    <property type="entry name" value="N_methyl_site"/>
</dbReference>
<feature type="transmembrane region" description="Helical" evidence="1">
    <location>
        <begin position="20"/>
        <end position="40"/>
    </location>
</feature>
<proteinExistence type="predicted"/>
<keyword evidence="3" id="KW-1185">Reference proteome</keyword>
<dbReference type="InterPro" id="IPR032092">
    <property type="entry name" value="PilW"/>
</dbReference>
<protein>
    <submittedName>
        <fullName evidence="2">PilW family protein</fullName>
    </submittedName>
</protein>
<keyword evidence="1" id="KW-0472">Membrane</keyword>